<dbReference type="EMBL" id="JACORT010000010">
    <property type="protein sequence ID" value="MBC5785336.1"/>
    <property type="molecule type" value="Genomic_DNA"/>
</dbReference>
<comment type="caution">
    <text evidence="2">The sequence shown here is derived from an EMBL/GenBank/DDBJ whole genome shotgun (WGS) entry which is preliminary data.</text>
</comment>
<gene>
    <name evidence="2" type="ORF">H8N03_20480</name>
</gene>
<name>A0A923SCU3_9BURK</name>
<dbReference type="InterPro" id="IPR018490">
    <property type="entry name" value="cNMP-bd_dom_sf"/>
</dbReference>
<proteinExistence type="predicted"/>
<dbReference type="Proteomes" id="UP000608513">
    <property type="component" value="Unassembled WGS sequence"/>
</dbReference>
<evidence type="ECO:0000313" key="3">
    <source>
        <dbReference type="Proteomes" id="UP000608513"/>
    </source>
</evidence>
<keyword evidence="3" id="KW-1185">Reference proteome</keyword>
<accession>A0A923SCU3</accession>
<dbReference type="AlphaFoldDB" id="A0A923SCU3"/>
<feature type="region of interest" description="Disordered" evidence="1">
    <location>
        <begin position="90"/>
        <end position="110"/>
    </location>
</feature>
<dbReference type="SUPFAM" id="SSF51206">
    <property type="entry name" value="cAMP-binding domain-like"/>
    <property type="match status" value="1"/>
</dbReference>
<sequence>MPPFPDPRENCLLAALGDAEWRRVQPHLQPVSLALGQVLYSPGGALAHIVFPATAIVSLLQVMENGASAEVALVGNEGLVGFSLFMGGQSTSGEATGPRSSGARANAMAW</sequence>
<dbReference type="RefSeq" id="WP_187078086.1">
    <property type="nucleotide sequence ID" value="NZ_JACORT010000010.1"/>
</dbReference>
<evidence type="ECO:0000256" key="1">
    <source>
        <dbReference type="SAM" id="MobiDB-lite"/>
    </source>
</evidence>
<reference evidence="2" key="1">
    <citation type="submission" date="2020-08" db="EMBL/GenBank/DDBJ databases">
        <title>Ramlibacter sp. USB13 16S ribosomal RNA gene genome sequencing and assembly.</title>
        <authorList>
            <person name="Kang M."/>
        </authorList>
    </citation>
    <scope>NUCLEOTIDE SEQUENCE</scope>
    <source>
        <strain evidence="2">USB13</strain>
    </source>
</reference>
<protein>
    <submittedName>
        <fullName evidence="2">Cyclic nucleotide-binding domain-containing protein</fullName>
    </submittedName>
</protein>
<organism evidence="2 3">
    <name type="scientific">Ramlibacter cellulosilyticus</name>
    <dbReference type="NCBI Taxonomy" id="2764187"/>
    <lineage>
        <taxon>Bacteria</taxon>
        <taxon>Pseudomonadati</taxon>
        <taxon>Pseudomonadota</taxon>
        <taxon>Betaproteobacteria</taxon>
        <taxon>Burkholderiales</taxon>
        <taxon>Comamonadaceae</taxon>
        <taxon>Ramlibacter</taxon>
    </lineage>
</organism>
<evidence type="ECO:0000313" key="2">
    <source>
        <dbReference type="EMBL" id="MBC5785336.1"/>
    </source>
</evidence>